<evidence type="ECO:0000256" key="3">
    <source>
        <dbReference type="ARBA" id="ARBA00022475"/>
    </source>
</evidence>
<feature type="transmembrane region" description="Helical" evidence="9">
    <location>
        <begin position="6"/>
        <end position="25"/>
    </location>
</feature>
<proteinExistence type="inferred from homology"/>
<dbReference type="InterPro" id="IPR045324">
    <property type="entry name" value="Small_multidrug_res"/>
</dbReference>
<organism evidence="10 11">
    <name type="scientific">Rhodocista pekingensis</name>
    <dbReference type="NCBI Taxonomy" id="201185"/>
    <lineage>
        <taxon>Bacteria</taxon>
        <taxon>Pseudomonadati</taxon>
        <taxon>Pseudomonadota</taxon>
        <taxon>Alphaproteobacteria</taxon>
        <taxon>Rhodospirillales</taxon>
        <taxon>Azospirillaceae</taxon>
        <taxon>Rhodocista</taxon>
    </lineage>
</organism>
<dbReference type="RefSeq" id="WP_377360561.1">
    <property type="nucleotide sequence ID" value="NZ_JBHTCM010000025.1"/>
</dbReference>
<dbReference type="InterPro" id="IPR000390">
    <property type="entry name" value="Small_drug/metabolite_transptr"/>
</dbReference>
<sequence length="114" mass="11847">MSPVLIAYGALALAIMCEVAGTTFLQKSEQFTRPGPILLMVLFYAGSFYFLAQALKAVPLGIAYAVWAGVGIVLTAVVGAVVFRQALDTAAMLGIGLIVAGVAVIQIFSKSVSH</sequence>
<dbReference type="Gene3D" id="1.10.3730.20">
    <property type="match status" value="1"/>
</dbReference>
<keyword evidence="2" id="KW-0813">Transport</keyword>
<reference evidence="11" key="1">
    <citation type="journal article" date="2019" name="Int. J. Syst. Evol. Microbiol.">
        <title>The Global Catalogue of Microorganisms (GCM) 10K type strain sequencing project: providing services to taxonomists for standard genome sequencing and annotation.</title>
        <authorList>
            <consortium name="The Broad Institute Genomics Platform"/>
            <consortium name="The Broad Institute Genome Sequencing Center for Infectious Disease"/>
            <person name="Wu L."/>
            <person name="Ma J."/>
        </authorList>
    </citation>
    <scope>NUCLEOTIDE SEQUENCE [LARGE SCALE GENOMIC DNA]</scope>
    <source>
        <strain evidence="11">CGMCC 1.16275</strain>
    </source>
</reference>
<evidence type="ECO:0000256" key="2">
    <source>
        <dbReference type="ARBA" id="ARBA00022448"/>
    </source>
</evidence>
<keyword evidence="4 8" id="KW-0812">Transmembrane</keyword>
<evidence type="ECO:0000256" key="5">
    <source>
        <dbReference type="ARBA" id="ARBA00022989"/>
    </source>
</evidence>
<dbReference type="PANTHER" id="PTHR30561">
    <property type="entry name" value="SMR FAMILY PROTON-DEPENDENT DRUG EFFLUX TRANSPORTER SUGE"/>
    <property type="match status" value="1"/>
</dbReference>
<dbReference type="PANTHER" id="PTHR30561:SF1">
    <property type="entry name" value="MULTIDRUG TRANSPORTER EMRE"/>
    <property type="match status" value="1"/>
</dbReference>
<evidence type="ECO:0000313" key="10">
    <source>
        <dbReference type="EMBL" id="MFC7335022.1"/>
    </source>
</evidence>
<evidence type="ECO:0000256" key="6">
    <source>
        <dbReference type="ARBA" id="ARBA00023136"/>
    </source>
</evidence>
<evidence type="ECO:0000256" key="8">
    <source>
        <dbReference type="RuleBase" id="RU003942"/>
    </source>
</evidence>
<comment type="caution">
    <text evidence="10">The sequence shown here is derived from an EMBL/GenBank/DDBJ whole genome shotgun (WGS) entry which is preliminary data.</text>
</comment>
<evidence type="ECO:0000256" key="1">
    <source>
        <dbReference type="ARBA" id="ARBA00004651"/>
    </source>
</evidence>
<feature type="transmembrane region" description="Helical" evidence="9">
    <location>
        <begin position="37"/>
        <end position="55"/>
    </location>
</feature>
<gene>
    <name evidence="10" type="ORF">ACFQPS_17785</name>
</gene>
<accession>A0ABW2KYG0</accession>
<dbReference type="Pfam" id="PF00893">
    <property type="entry name" value="Multi_Drug_Res"/>
    <property type="match status" value="1"/>
</dbReference>
<comment type="similarity">
    <text evidence="7 8">Belongs to the drug/metabolite transporter (DMT) superfamily. Small multidrug resistance (SMR) (TC 2.A.7.1) family.</text>
</comment>
<evidence type="ECO:0000256" key="7">
    <source>
        <dbReference type="ARBA" id="ARBA00038032"/>
    </source>
</evidence>
<comment type="subcellular location">
    <subcellularLocation>
        <location evidence="1 8">Cell membrane</location>
        <topology evidence="1 8">Multi-pass membrane protein</topology>
    </subcellularLocation>
</comment>
<feature type="transmembrane region" description="Helical" evidence="9">
    <location>
        <begin position="61"/>
        <end position="83"/>
    </location>
</feature>
<keyword evidence="6 9" id="KW-0472">Membrane</keyword>
<dbReference type="EMBL" id="JBHTCM010000025">
    <property type="protein sequence ID" value="MFC7335022.1"/>
    <property type="molecule type" value="Genomic_DNA"/>
</dbReference>
<dbReference type="SUPFAM" id="SSF103481">
    <property type="entry name" value="Multidrug resistance efflux transporter EmrE"/>
    <property type="match status" value="1"/>
</dbReference>
<name>A0ABW2KYG0_9PROT</name>
<dbReference type="Proteomes" id="UP001596456">
    <property type="component" value="Unassembled WGS sequence"/>
</dbReference>
<evidence type="ECO:0000313" key="11">
    <source>
        <dbReference type="Proteomes" id="UP001596456"/>
    </source>
</evidence>
<protein>
    <submittedName>
        <fullName evidence="10">DMT family transporter</fullName>
    </submittedName>
</protein>
<evidence type="ECO:0000256" key="9">
    <source>
        <dbReference type="SAM" id="Phobius"/>
    </source>
</evidence>
<evidence type="ECO:0000256" key="4">
    <source>
        <dbReference type="ARBA" id="ARBA00022692"/>
    </source>
</evidence>
<keyword evidence="3" id="KW-1003">Cell membrane</keyword>
<keyword evidence="5 9" id="KW-1133">Transmembrane helix</keyword>
<dbReference type="InterPro" id="IPR037185">
    <property type="entry name" value="EmrE-like"/>
</dbReference>
<keyword evidence="11" id="KW-1185">Reference proteome</keyword>
<feature type="transmembrane region" description="Helical" evidence="9">
    <location>
        <begin position="90"/>
        <end position="109"/>
    </location>
</feature>